<sequence length="110" mass="13197">MYRCRCSKQFYNQIDLDDHKKNCKDRCFICELCNENVPSYDMTYHLNQCGNKTIKCSKCQNYIRRAIYNYHLDNNCTDLDEDENIFTKKDIKYRHVGNSNSVEPEQNFKG</sequence>
<evidence type="ECO:0000313" key="4">
    <source>
        <dbReference type="EMBL" id="CAF1635281.1"/>
    </source>
</evidence>
<evidence type="ECO:0000313" key="3">
    <source>
        <dbReference type="EMBL" id="CAF1606324.1"/>
    </source>
</evidence>
<evidence type="ECO:0000313" key="1">
    <source>
        <dbReference type="EMBL" id="CAF0950932.1"/>
    </source>
</evidence>
<dbReference type="Gene3D" id="3.30.40.10">
    <property type="entry name" value="Zinc/RING finger domain, C3HC4 (zinc finger)"/>
    <property type="match status" value="1"/>
</dbReference>
<accession>A0A816B9E4</accession>
<reference evidence="3" key="1">
    <citation type="submission" date="2021-02" db="EMBL/GenBank/DDBJ databases">
        <authorList>
            <person name="Nowell W R."/>
        </authorList>
    </citation>
    <scope>NUCLEOTIDE SEQUENCE</scope>
</reference>
<dbReference type="InterPro" id="IPR013083">
    <property type="entry name" value="Znf_RING/FYVE/PHD"/>
</dbReference>
<dbReference type="EMBL" id="CAJNOM010002626">
    <property type="protein sequence ID" value="CAF1635281.1"/>
    <property type="molecule type" value="Genomic_DNA"/>
</dbReference>
<dbReference type="Proteomes" id="UP000663832">
    <property type="component" value="Unassembled WGS sequence"/>
</dbReference>
<protein>
    <submittedName>
        <fullName evidence="3">Uncharacterized protein</fullName>
    </submittedName>
</protein>
<dbReference type="EMBL" id="CAJNOI010000052">
    <property type="protein sequence ID" value="CAF0950932.1"/>
    <property type="molecule type" value="Genomic_DNA"/>
</dbReference>
<evidence type="ECO:0000313" key="2">
    <source>
        <dbReference type="EMBL" id="CAF1377575.1"/>
    </source>
</evidence>
<dbReference type="EMBL" id="CAJNOI010001054">
    <property type="protein sequence ID" value="CAF1377575.1"/>
    <property type="molecule type" value="Genomic_DNA"/>
</dbReference>
<dbReference type="EMBL" id="CAJNOM010001398">
    <property type="protein sequence ID" value="CAF1606324.1"/>
    <property type="molecule type" value="Genomic_DNA"/>
</dbReference>
<name>A0A816B9E4_9BILA</name>
<keyword evidence="5" id="KW-1185">Reference proteome</keyword>
<evidence type="ECO:0000313" key="5">
    <source>
        <dbReference type="Proteomes" id="UP000663832"/>
    </source>
</evidence>
<organism evidence="3 5">
    <name type="scientific">Adineta steineri</name>
    <dbReference type="NCBI Taxonomy" id="433720"/>
    <lineage>
        <taxon>Eukaryota</taxon>
        <taxon>Metazoa</taxon>
        <taxon>Spiralia</taxon>
        <taxon>Gnathifera</taxon>
        <taxon>Rotifera</taxon>
        <taxon>Eurotatoria</taxon>
        <taxon>Bdelloidea</taxon>
        <taxon>Adinetida</taxon>
        <taxon>Adinetidae</taxon>
        <taxon>Adineta</taxon>
    </lineage>
</organism>
<dbReference type="OrthoDB" id="9994404at2759"/>
<dbReference type="Proteomes" id="UP000663877">
    <property type="component" value="Unassembled WGS sequence"/>
</dbReference>
<comment type="caution">
    <text evidence="3">The sequence shown here is derived from an EMBL/GenBank/DDBJ whole genome shotgun (WGS) entry which is preliminary data.</text>
</comment>
<dbReference type="AlphaFoldDB" id="A0A816B9E4"/>
<proteinExistence type="predicted"/>
<gene>
    <name evidence="1" type="ORF">BJG266_LOCUS13207</name>
    <name evidence="2" type="ORF">BJG266_LOCUS36383</name>
    <name evidence="3" type="ORF">QVE165_LOCUS53380</name>
    <name evidence="4" type="ORF">QVE165_LOCUS58287</name>
</gene>